<dbReference type="PATRIC" id="fig|158500.4.peg.3005"/>
<evidence type="ECO:0000259" key="1">
    <source>
        <dbReference type="Pfam" id="PF00903"/>
    </source>
</evidence>
<reference evidence="5" key="3">
    <citation type="journal article" date="2017" name="J. Biotechnol.">
        <title>Complete genome sequence of Novosphingobium resinovorum SA1, a versatile xenobiotic-degrading bacterium capable of utilizing sulfanilic acid.</title>
        <authorList>
            <person name="Hegedus B."/>
            <person name="Kos P.B."/>
            <person name="Balint B."/>
            <person name="Maroti G."/>
            <person name="Gan H.M."/>
            <person name="Perei K."/>
            <person name="Rakhely G."/>
        </authorList>
    </citation>
    <scope>NUCLEOTIDE SEQUENCE [LARGE SCALE GENOMIC DNA]</scope>
    <source>
        <strain evidence="5">SA1</strain>
    </source>
</reference>
<dbReference type="InterPro" id="IPR004360">
    <property type="entry name" value="Glyas_Fos-R_dOase_dom"/>
</dbReference>
<dbReference type="Proteomes" id="UP000094626">
    <property type="component" value="Plasmid pSA1"/>
</dbReference>
<dbReference type="GO" id="GO:0032259">
    <property type="term" value="P:methylation"/>
    <property type="evidence" value="ECO:0007669"/>
    <property type="project" value="UniProtKB-KW"/>
</dbReference>
<accession>A0A031JWK5</accession>
<dbReference type="SUPFAM" id="SSF54593">
    <property type="entry name" value="Glyoxalase/Bleomycin resistance protein/Dihydroxybiphenyl dioxygenase"/>
    <property type="match status" value="1"/>
</dbReference>
<keyword evidence="3" id="KW-0808">Transferase</keyword>
<sequence>MTFAVTTHLNFRGQARAALDFYQHVFGGEQTVMTYGAMGQAQLAGSPDHVIWGQVAAQDGFRIMAFDVQAGHDHDAGTNAFYVSLRGTSADAVRQRWEALAEGAAILQPIGPSAWSPLYGMLADKFGITWIVDVDPRS</sequence>
<dbReference type="AlphaFoldDB" id="A0A031JWK5"/>
<dbReference type="EMBL" id="CP017076">
    <property type="protein sequence ID" value="AOR79868.1"/>
    <property type="molecule type" value="Genomic_DNA"/>
</dbReference>
<organism evidence="3 4">
    <name type="scientific">Novosphingobium resinovorum</name>
    <dbReference type="NCBI Taxonomy" id="158500"/>
    <lineage>
        <taxon>Bacteria</taxon>
        <taxon>Pseudomonadati</taxon>
        <taxon>Pseudomonadota</taxon>
        <taxon>Alphaproteobacteria</taxon>
        <taxon>Sphingomonadales</taxon>
        <taxon>Sphingomonadaceae</taxon>
        <taxon>Novosphingobium</taxon>
    </lineage>
</organism>
<keyword evidence="5" id="KW-1185">Reference proteome</keyword>
<dbReference type="Pfam" id="PF00903">
    <property type="entry name" value="Glyoxalase"/>
    <property type="match status" value="1"/>
</dbReference>
<feature type="domain" description="Glyoxalase/fosfomycin resistance/dioxygenase" evidence="1">
    <location>
        <begin position="12"/>
        <end position="130"/>
    </location>
</feature>
<reference evidence="2" key="2">
    <citation type="submission" date="2016-08" db="EMBL/GenBank/DDBJ databases">
        <authorList>
            <person name="Seilhamer J.J."/>
        </authorList>
    </citation>
    <scope>NUCLEOTIDE SEQUENCE [LARGE SCALE GENOMIC DNA]</scope>
    <source>
        <strain evidence="2">SA1</strain>
        <plasmid evidence="2">pSA1</plasmid>
    </source>
</reference>
<reference evidence="3 4" key="1">
    <citation type="submission" date="2014-03" db="EMBL/GenBank/DDBJ databases">
        <title>Whole genome sequence of Novosphingobium resinovorum KF1.</title>
        <authorList>
            <person name="Gan H.M."/>
            <person name="Gan H.Y."/>
            <person name="Chew T.H."/>
            <person name="Savka M.A."/>
        </authorList>
    </citation>
    <scope>NUCLEOTIDE SEQUENCE [LARGE SCALE GENOMIC DNA]</scope>
    <source>
        <strain evidence="3 4">KF1</strain>
    </source>
</reference>
<dbReference type="KEGG" id="nre:BES08_24240"/>
<dbReference type="GO" id="GO:0008168">
    <property type="term" value="F:methyltransferase activity"/>
    <property type="evidence" value="ECO:0007669"/>
    <property type="project" value="UniProtKB-KW"/>
</dbReference>
<evidence type="ECO:0000313" key="4">
    <source>
        <dbReference type="Proteomes" id="UP000024329"/>
    </source>
</evidence>
<evidence type="ECO:0000313" key="5">
    <source>
        <dbReference type="Proteomes" id="UP000094626"/>
    </source>
</evidence>
<dbReference type="PANTHER" id="PTHR33990:SF1">
    <property type="entry name" value="PROTEIN YJDN"/>
    <property type="match status" value="1"/>
</dbReference>
<geneLocation type="plasmid" evidence="2 5">
    <name>pSA1</name>
</geneLocation>
<keyword evidence="3" id="KW-0489">Methyltransferase</keyword>
<name>A0A031JWK5_9SPHN</name>
<evidence type="ECO:0000313" key="3">
    <source>
        <dbReference type="EMBL" id="EZP81274.1"/>
    </source>
</evidence>
<dbReference type="InterPro" id="IPR029068">
    <property type="entry name" value="Glyas_Bleomycin-R_OHBP_Dase"/>
</dbReference>
<dbReference type="OrthoDB" id="9806473at2"/>
<dbReference type="InterPro" id="IPR028973">
    <property type="entry name" value="PhnB-like"/>
</dbReference>
<dbReference type="eggNOG" id="COG2764">
    <property type="taxonomic scope" value="Bacteria"/>
</dbReference>
<dbReference type="Gene3D" id="3.10.180.10">
    <property type="entry name" value="2,3-Dihydroxybiphenyl 1,2-Dioxygenase, domain 1"/>
    <property type="match status" value="1"/>
</dbReference>
<dbReference type="EMBL" id="JFYZ01000013">
    <property type="protein sequence ID" value="EZP81274.1"/>
    <property type="molecule type" value="Genomic_DNA"/>
</dbReference>
<dbReference type="CDD" id="cd06588">
    <property type="entry name" value="PhnB_like"/>
    <property type="match status" value="1"/>
</dbReference>
<dbReference type="RefSeq" id="WP_036526643.1">
    <property type="nucleotide sequence ID" value="NZ_CP017076.1"/>
</dbReference>
<evidence type="ECO:0000313" key="2">
    <source>
        <dbReference type="EMBL" id="AOR79868.1"/>
    </source>
</evidence>
<proteinExistence type="predicted"/>
<protein>
    <submittedName>
        <fullName evidence="3">3-demethylubiquinone-9 3-methyltransferase</fullName>
    </submittedName>
    <submittedName>
        <fullName evidence="2">Bleomycin resistance protein</fullName>
    </submittedName>
</protein>
<keyword evidence="2" id="KW-0614">Plasmid</keyword>
<gene>
    <name evidence="2" type="ORF">BES08_24240</name>
    <name evidence="3" type="ORF">BV97_02935</name>
</gene>
<keyword evidence="3" id="KW-0830">Ubiquinone</keyword>
<dbReference type="PANTHER" id="PTHR33990">
    <property type="entry name" value="PROTEIN YJDN-RELATED"/>
    <property type="match status" value="1"/>
</dbReference>
<dbReference type="Proteomes" id="UP000024329">
    <property type="component" value="Unassembled WGS sequence"/>
</dbReference>